<dbReference type="Proteomes" id="UP000005540">
    <property type="component" value="Unassembled WGS sequence"/>
</dbReference>
<organism evidence="1 2">
    <name type="scientific">Sulfurihydrogenibium yellowstonense SS-5</name>
    <dbReference type="NCBI Taxonomy" id="432331"/>
    <lineage>
        <taxon>Bacteria</taxon>
        <taxon>Pseudomonadati</taxon>
        <taxon>Aquificota</taxon>
        <taxon>Aquificia</taxon>
        <taxon>Aquificales</taxon>
        <taxon>Hydrogenothermaceae</taxon>
        <taxon>Sulfurihydrogenibium</taxon>
    </lineage>
</organism>
<evidence type="ECO:0000313" key="2">
    <source>
        <dbReference type="Proteomes" id="UP000005540"/>
    </source>
</evidence>
<name>C4FKH1_9AQUI</name>
<gene>
    <name evidence="1" type="ORF">SULYE_1071</name>
</gene>
<dbReference type="AlphaFoldDB" id="C4FKH1"/>
<keyword evidence="2" id="KW-1185">Reference proteome</keyword>
<evidence type="ECO:0000313" key="1">
    <source>
        <dbReference type="EMBL" id="EEP60432.1"/>
    </source>
</evidence>
<dbReference type="RefSeq" id="WP_007547140.1">
    <property type="nucleotide sequence ID" value="NZ_ABZS01000097.1"/>
</dbReference>
<proteinExistence type="predicted"/>
<comment type="caution">
    <text evidence="1">The sequence shown here is derived from an EMBL/GenBank/DDBJ whole genome shotgun (WGS) entry which is preliminary data.</text>
</comment>
<sequence>MKIGIWSIEDITGPFDTFLADDGNVYALFEYKKKVVDKLVKDKLTYELEIIASYEEAGPTLVFLVMTDEAAFIIPIAYGEILYKLLERGYIVIGFLSKEDYEKRVKKLIPMGKIFLSDKQKGFVEGFLRMNEIFLDE</sequence>
<protein>
    <submittedName>
        <fullName evidence="1">Uncharacterized protein</fullName>
    </submittedName>
</protein>
<reference evidence="1 2" key="1">
    <citation type="submission" date="2009-04" db="EMBL/GenBank/DDBJ databases">
        <authorList>
            <person name="Reysenbach A.-L."/>
            <person name="Heidelberg J.F."/>
            <person name="Nelson W.C."/>
        </authorList>
    </citation>
    <scope>NUCLEOTIDE SEQUENCE [LARGE SCALE GENOMIC DNA]</scope>
    <source>
        <strain evidence="1 2">SS-5</strain>
    </source>
</reference>
<dbReference type="EMBL" id="ABZS01000097">
    <property type="protein sequence ID" value="EEP60432.1"/>
    <property type="molecule type" value="Genomic_DNA"/>
</dbReference>
<accession>C4FKH1</accession>